<comment type="function">
    <text evidence="11">Carrier of the growing fatty acid chain in fatty acid biosynthesis.</text>
</comment>
<comment type="function">
    <text evidence="1">Acyl carrier protein involved in meromycolate extension.</text>
</comment>
<keyword evidence="10 11" id="KW-0275">Fatty acid biosynthesis</keyword>
<dbReference type="Gene3D" id="1.10.1200.10">
    <property type="entry name" value="ACP-like"/>
    <property type="match status" value="1"/>
</dbReference>
<dbReference type="FunFam" id="1.10.1200.10:FF:000010">
    <property type="entry name" value="Acyl carrier protein"/>
    <property type="match status" value="1"/>
</dbReference>
<comment type="pathway">
    <text evidence="11">Lipid metabolism; fatty acid biosynthesis.</text>
</comment>
<keyword evidence="9 11" id="KW-0443">Lipid metabolism</keyword>
<reference evidence="15" key="2">
    <citation type="submission" date="2016-04" db="EMBL/GenBank/DDBJ databases">
        <title>Complete Genome and Plasmid Sequences for Rhodococcus fascians D188 and Draft Sequences for Rhodococcus spp. Isolates PBTS 1 and PBTS 2.</title>
        <authorList>
            <person name="Stamer R."/>
            <person name="Vereecke D."/>
            <person name="Zhang Y."/>
            <person name="Schilkey F."/>
            <person name="Devitt N."/>
            <person name="Randall J."/>
        </authorList>
    </citation>
    <scope>NUCLEOTIDE SEQUENCE [LARGE SCALE GENOMIC DNA]</scope>
    <source>
        <strain evidence="15">PBTS2</strain>
    </source>
</reference>
<dbReference type="Pfam" id="PF00550">
    <property type="entry name" value="PP-binding"/>
    <property type="match status" value="1"/>
</dbReference>
<dbReference type="PANTHER" id="PTHR20863:SF76">
    <property type="entry name" value="CARRIER DOMAIN-CONTAINING PROTEIN"/>
    <property type="match status" value="1"/>
</dbReference>
<evidence type="ECO:0000256" key="9">
    <source>
        <dbReference type="ARBA" id="ARBA00023098"/>
    </source>
</evidence>
<proteinExistence type="inferred from homology"/>
<feature type="domain" description="Carrier" evidence="13">
    <location>
        <begin position="24"/>
        <end position="102"/>
    </location>
</feature>
<keyword evidence="7 11" id="KW-0597">Phosphoprotein</keyword>
<sequence length="122" mass="13197">MHNRVSKHMTSAFDTEEKGATTVASQEDLIAGLAEIIEEVTGIEPSEVTIEKSFVDDLDIDSLSMVEIAVQTEDKYGVKIPDEDLAGLRTVGDAVNYIQKLEAENPEAAEAIKAKLDDSASE</sequence>
<reference evidence="14 15" key="1">
    <citation type="journal article" date="2016" name="Genome Announc.">
        <title>Complete Genome and Plasmid Sequences for Rhodococcus fascians D188 and Draft Sequences for Rhodococcus Isolates PBTS 1 and PBTS 2.</title>
        <authorList>
            <person name="Stamler R.A."/>
            <person name="Vereecke D."/>
            <person name="Zhang Y."/>
            <person name="Schilkey F."/>
            <person name="Devitt N."/>
            <person name="Randall J.J."/>
        </authorList>
    </citation>
    <scope>NUCLEOTIDE SEQUENCE [LARGE SCALE GENOMIC DNA]</scope>
    <source>
        <strain evidence="14 15">PBTS2</strain>
    </source>
</reference>
<gene>
    <name evidence="14" type="primary">acpM</name>
    <name evidence="11" type="synonym">acpP</name>
    <name evidence="14" type="ORF">A3Q41_04408</name>
</gene>
<dbReference type="UniPathway" id="UPA00094"/>
<dbReference type="EMBL" id="CP015220">
    <property type="protein sequence ID" value="AMY25683.1"/>
    <property type="molecule type" value="Genomic_DNA"/>
</dbReference>
<dbReference type="NCBIfam" id="NF002150">
    <property type="entry name" value="PRK00982.1-4"/>
    <property type="match status" value="1"/>
</dbReference>
<dbReference type="NCBIfam" id="NF002147">
    <property type="entry name" value="PRK00982.1-1"/>
    <property type="match status" value="1"/>
</dbReference>
<evidence type="ECO:0000256" key="7">
    <source>
        <dbReference type="ARBA" id="ARBA00022553"/>
    </source>
</evidence>
<evidence type="ECO:0000313" key="15">
    <source>
        <dbReference type="Proteomes" id="UP000076038"/>
    </source>
</evidence>
<evidence type="ECO:0000256" key="8">
    <source>
        <dbReference type="ARBA" id="ARBA00022832"/>
    </source>
</evidence>
<keyword evidence="4 11" id="KW-0596">Phosphopantetheine</keyword>
<dbReference type="GO" id="GO:0009245">
    <property type="term" value="P:lipid A biosynthetic process"/>
    <property type="evidence" value="ECO:0007669"/>
    <property type="project" value="TreeGrafter"/>
</dbReference>
<dbReference type="GO" id="GO:0005829">
    <property type="term" value="C:cytosol"/>
    <property type="evidence" value="ECO:0007669"/>
    <property type="project" value="TreeGrafter"/>
</dbReference>
<comment type="subcellular location">
    <subcellularLocation>
        <location evidence="2 11">Cytoplasm</location>
    </subcellularLocation>
</comment>
<dbReference type="KEGG" id="rhs:A3Q41_04408"/>
<dbReference type="InterPro" id="IPR003231">
    <property type="entry name" value="ACP"/>
</dbReference>
<dbReference type="GO" id="GO:0000036">
    <property type="term" value="F:acyl carrier activity"/>
    <property type="evidence" value="ECO:0007669"/>
    <property type="project" value="UniProtKB-UniRule"/>
</dbReference>
<comment type="PTM">
    <text evidence="11">4'-phosphopantetheine is transferred from CoA to a specific serine of apo-ACP by AcpS. This modification is essential for activity because fatty acids are bound in thioester linkage to the sulfhydryl of the prosthetic group.</text>
</comment>
<organism evidence="14 15">
    <name type="scientific">Rhodococcoides fascians</name>
    <name type="common">Rhodococcus fascians</name>
    <dbReference type="NCBI Taxonomy" id="1828"/>
    <lineage>
        <taxon>Bacteria</taxon>
        <taxon>Bacillati</taxon>
        <taxon>Actinomycetota</taxon>
        <taxon>Actinomycetes</taxon>
        <taxon>Mycobacteriales</taxon>
        <taxon>Nocardiaceae</taxon>
        <taxon>Rhodococcoides</taxon>
    </lineage>
</organism>
<feature type="modified residue" description="O-(pantetheine 4'-phosphoryl)serine" evidence="11">
    <location>
        <position position="62"/>
    </location>
</feature>
<evidence type="ECO:0000256" key="5">
    <source>
        <dbReference type="ARBA" id="ARBA00022490"/>
    </source>
</evidence>
<keyword evidence="15" id="KW-1185">Reference proteome</keyword>
<evidence type="ECO:0000256" key="2">
    <source>
        <dbReference type="ARBA" id="ARBA00004496"/>
    </source>
</evidence>
<dbReference type="PATRIC" id="fig|1653479.3.peg.4464"/>
<dbReference type="Proteomes" id="UP000076038">
    <property type="component" value="Chromosome"/>
</dbReference>
<dbReference type="InterPro" id="IPR053393">
    <property type="entry name" value="Meromycolate-ACP"/>
</dbReference>
<evidence type="ECO:0000256" key="1">
    <source>
        <dbReference type="ARBA" id="ARBA00002580"/>
    </source>
</evidence>
<dbReference type="NCBIfam" id="NF002148">
    <property type="entry name" value="PRK00982.1-2"/>
    <property type="match status" value="1"/>
</dbReference>
<keyword evidence="5 11" id="KW-0963">Cytoplasm</keyword>
<evidence type="ECO:0000256" key="3">
    <source>
        <dbReference type="ARBA" id="ARBA00010930"/>
    </source>
</evidence>
<dbReference type="InterPro" id="IPR009081">
    <property type="entry name" value="PP-bd_ACP"/>
</dbReference>
<evidence type="ECO:0000256" key="4">
    <source>
        <dbReference type="ARBA" id="ARBA00022450"/>
    </source>
</evidence>
<dbReference type="InterPro" id="IPR036736">
    <property type="entry name" value="ACP-like_sf"/>
</dbReference>
<dbReference type="PANTHER" id="PTHR20863">
    <property type="entry name" value="ACYL CARRIER PROTEIN"/>
    <property type="match status" value="1"/>
</dbReference>
<keyword evidence="8 11" id="KW-0276">Fatty acid metabolism</keyword>
<dbReference type="GO" id="GO:0016020">
    <property type="term" value="C:membrane"/>
    <property type="evidence" value="ECO:0007669"/>
    <property type="project" value="GOC"/>
</dbReference>
<dbReference type="GO" id="GO:0000035">
    <property type="term" value="F:acyl binding"/>
    <property type="evidence" value="ECO:0007669"/>
    <property type="project" value="TreeGrafter"/>
</dbReference>
<evidence type="ECO:0000313" key="14">
    <source>
        <dbReference type="EMBL" id="AMY25683.1"/>
    </source>
</evidence>
<dbReference type="AlphaFoldDB" id="A0A143QR82"/>
<dbReference type="SUPFAM" id="SSF47336">
    <property type="entry name" value="ACP-like"/>
    <property type="match status" value="1"/>
</dbReference>
<evidence type="ECO:0000256" key="6">
    <source>
        <dbReference type="ARBA" id="ARBA00022516"/>
    </source>
</evidence>
<feature type="region of interest" description="Disordered" evidence="12">
    <location>
        <begin position="1"/>
        <end position="20"/>
    </location>
</feature>
<keyword evidence="6 11" id="KW-0444">Lipid biosynthesis</keyword>
<evidence type="ECO:0000256" key="10">
    <source>
        <dbReference type="ARBA" id="ARBA00023160"/>
    </source>
</evidence>
<dbReference type="NCBIfam" id="NF040636">
    <property type="entry name" value="AcpM"/>
    <property type="match status" value="1"/>
</dbReference>
<evidence type="ECO:0000256" key="11">
    <source>
        <dbReference type="HAMAP-Rule" id="MF_01217"/>
    </source>
</evidence>
<evidence type="ECO:0000259" key="13">
    <source>
        <dbReference type="PROSITE" id="PS50075"/>
    </source>
</evidence>
<evidence type="ECO:0000256" key="12">
    <source>
        <dbReference type="SAM" id="MobiDB-lite"/>
    </source>
</evidence>
<dbReference type="PROSITE" id="PS50075">
    <property type="entry name" value="CARRIER"/>
    <property type="match status" value="1"/>
</dbReference>
<name>A0A143QR82_RHOFA</name>
<accession>A0A143QR82</accession>
<protein>
    <recommendedName>
        <fullName evidence="11">Acyl carrier protein</fullName>
        <shortName evidence="11">ACP</shortName>
    </recommendedName>
</protein>
<comment type="similarity">
    <text evidence="3 11">Belongs to the acyl carrier protein (ACP) family.</text>
</comment>
<dbReference type="HAMAP" id="MF_01217">
    <property type="entry name" value="Acyl_carrier"/>
    <property type="match status" value="1"/>
</dbReference>